<sequence length="356" mass="39317">MPDASQPVSTIADYDRDSIHILPLSVLPLGTHALARARLIRNHRLETRVELFRETGGGSGQIAVDEVPDFFPGDAAALAGDLALLRRLGELPAFDPYTLRIGLRRAGVNVLDLDALQLSPARRAELRPLMSGITRPLVAHLYGAAGRAGDGIDAFARAIENPATPAVRRRIMAMAAALRVGPDALPGLIEDYGDTYLALSYYRGYLMHALPVVGRILGWIREVRLESFLRTDPNVQRSFQRVEGLLNLITTSVTRRFNDFDRQRVMDWGSVTIDSFEAVRRMVSTHQDSLARVLCGLTVKIHEWEQRFPNGGGSPEKRADFVISDLRPGLDTLWRIESDAARRGVPNRADEGRAAA</sequence>
<name>A0A918XVH0_9PROT</name>
<reference evidence="1" key="2">
    <citation type="submission" date="2020-09" db="EMBL/GenBank/DDBJ databases">
        <authorList>
            <person name="Sun Q."/>
            <person name="Kim S."/>
        </authorList>
    </citation>
    <scope>NUCLEOTIDE SEQUENCE</scope>
    <source>
        <strain evidence="1">KCTC 42651</strain>
    </source>
</reference>
<gene>
    <name evidence="1" type="ORF">GCM10017083_43900</name>
</gene>
<accession>A0A918XVH0</accession>
<organism evidence="1 2">
    <name type="scientific">Thalassobaculum fulvum</name>
    <dbReference type="NCBI Taxonomy" id="1633335"/>
    <lineage>
        <taxon>Bacteria</taxon>
        <taxon>Pseudomonadati</taxon>
        <taxon>Pseudomonadota</taxon>
        <taxon>Alphaproteobacteria</taxon>
        <taxon>Rhodospirillales</taxon>
        <taxon>Thalassobaculaceae</taxon>
        <taxon>Thalassobaculum</taxon>
    </lineage>
</organism>
<evidence type="ECO:0000313" key="1">
    <source>
        <dbReference type="EMBL" id="GHD59547.1"/>
    </source>
</evidence>
<dbReference type="Proteomes" id="UP000630353">
    <property type="component" value="Unassembled WGS sequence"/>
</dbReference>
<dbReference type="RefSeq" id="WP_189993684.1">
    <property type="nucleotide sequence ID" value="NZ_BMZS01000011.1"/>
</dbReference>
<comment type="caution">
    <text evidence="1">The sequence shown here is derived from an EMBL/GenBank/DDBJ whole genome shotgun (WGS) entry which is preliminary data.</text>
</comment>
<proteinExistence type="predicted"/>
<keyword evidence="2" id="KW-1185">Reference proteome</keyword>
<protein>
    <submittedName>
        <fullName evidence="1">Uncharacterized protein</fullName>
    </submittedName>
</protein>
<dbReference type="EMBL" id="BMZS01000011">
    <property type="protein sequence ID" value="GHD59547.1"/>
    <property type="molecule type" value="Genomic_DNA"/>
</dbReference>
<reference evidence="1" key="1">
    <citation type="journal article" date="2014" name="Int. J. Syst. Evol. Microbiol.">
        <title>Complete genome sequence of Corynebacterium casei LMG S-19264T (=DSM 44701T), isolated from a smear-ripened cheese.</title>
        <authorList>
            <consortium name="US DOE Joint Genome Institute (JGI-PGF)"/>
            <person name="Walter F."/>
            <person name="Albersmeier A."/>
            <person name="Kalinowski J."/>
            <person name="Ruckert C."/>
        </authorList>
    </citation>
    <scope>NUCLEOTIDE SEQUENCE</scope>
    <source>
        <strain evidence="1">KCTC 42651</strain>
    </source>
</reference>
<dbReference type="AlphaFoldDB" id="A0A918XVH0"/>
<evidence type="ECO:0000313" key="2">
    <source>
        <dbReference type="Proteomes" id="UP000630353"/>
    </source>
</evidence>